<dbReference type="EMBL" id="CP025938">
    <property type="protein sequence ID" value="AUS06677.1"/>
    <property type="molecule type" value="Genomic_DNA"/>
</dbReference>
<evidence type="ECO:0000313" key="1">
    <source>
        <dbReference type="EMBL" id="AUS06677.1"/>
    </source>
</evidence>
<dbReference type="Proteomes" id="UP000236592">
    <property type="component" value="Chromosome"/>
</dbReference>
<gene>
    <name evidence="1" type="ORF">C1A40_15035</name>
</gene>
<protein>
    <submittedName>
        <fullName evidence="1">Uncharacterized protein</fullName>
    </submittedName>
</protein>
<accession>A0A2I7SLE8</accession>
<evidence type="ECO:0000313" key="2">
    <source>
        <dbReference type="Proteomes" id="UP000236592"/>
    </source>
</evidence>
<dbReference type="KEGG" id="taj:C1A40_15035"/>
<dbReference type="AlphaFoldDB" id="A0A2I7SLE8"/>
<proteinExistence type="predicted"/>
<name>A0A2I7SLE8_9FLAO</name>
<sequence length="80" mass="8751">MSLVKTFKKELSALIPGHYPIKCVNIFQTKLSCCKSILLCAVNGYFLNGCGIAIIRLGVGPIESITCTYGGRLRTQLSKR</sequence>
<reference evidence="2" key="1">
    <citation type="submission" date="2018-01" db="EMBL/GenBank/DDBJ databases">
        <title>Complete genome of Tamlana sp. UJ94.</title>
        <authorList>
            <person name="Jung J."/>
            <person name="Chung D."/>
            <person name="Bae S.S."/>
            <person name="Baek K."/>
        </authorList>
    </citation>
    <scope>NUCLEOTIDE SEQUENCE [LARGE SCALE GENOMIC DNA]</scope>
    <source>
        <strain evidence="2">UJ94</strain>
    </source>
</reference>
<keyword evidence="2" id="KW-1185">Reference proteome</keyword>
<organism evidence="1 2">
    <name type="scientific">Pseudotamlana carrageenivorans</name>
    <dbReference type="NCBI Taxonomy" id="2069432"/>
    <lineage>
        <taxon>Bacteria</taxon>
        <taxon>Pseudomonadati</taxon>
        <taxon>Bacteroidota</taxon>
        <taxon>Flavobacteriia</taxon>
        <taxon>Flavobacteriales</taxon>
        <taxon>Flavobacteriaceae</taxon>
        <taxon>Pseudotamlana</taxon>
    </lineage>
</organism>